<dbReference type="InterPro" id="IPR020846">
    <property type="entry name" value="MFS_dom"/>
</dbReference>
<evidence type="ECO:0000259" key="7">
    <source>
        <dbReference type="PROSITE" id="PS50850"/>
    </source>
</evidence>
<dbReference type="PANTHER" id="PTHR42718:SF9">
    <property type="entry name" value="MAJOR FACILITATOR SUPERFAMILY MULTIDRUG TRANSPORTER MFSC"/>
    <property type="match status" value="1"/>
</dbReference>
<dbReference type="SUPFAM" id="SSF103473">
    <property type="entry name" value="MFS general substrate transporter"/>
    <property type="match status" value="1"/>
</dbReference>
<accession>A0A0D1AAF5</accession>
<evidence type="ECO:0000256" key="2">
    <source>
        <dbReference type="ARBA" id="ARBA00022448"/>
    </source>
</evidence>
<comment type="caution">
    <text evidence="8">The sequence shown here is derived from an EMBL/GenBank/DDBJ whole genome shotgun (WGS) entry which is preliminary data.</text>
</comment>
<dbReference type="InterPro" id="IPR036259">
    <property type="entry name" value="MFS_trans_sf"/>
</dbReference>
<gene>
    <name evidence="8" type="ORF">WDC_0760</name>
</gene>
<evidence type="ECO:0000256" key="1">
    <source>
        <dbReference type="ARBA" id="ARBA00004651"/>
    </source>
</evidence>
<dbReference type="Gene3D" id="1.20.1720.10">
    <property type="entry name" value="Multidrug resistance protein D"/>
    <property type="match status" value="1"/>
</dbReference>
<sequence length="82" mass="9137">MSNDVNYGDQPLDQNGRPYNRLALVFTLLIGTFSTFLTSTMLTTAFPTLMKSFNISATTVQWLTTGFMLMMGIVIPITGFFL</sequence>
<dbReference type="Proteomes" id="UP000032279">
    <property type="component" value="Unassembled WGS sequence"/>
</dbReference>
<protein>
    <submittedName>
        <fullName evidence="8">Permease of the major facilitator superfamily</fullName>
    </submittedName>
</protein>
<evidence type="ECO:0000256" key="5">
    <source>
        <dbReference type="ARBA" id="ARBA00023136"/>
    </source>
</evidence>
<dbReference type="EMBL" id="AWTT01000013">
    <property type="protein sequence ID" value="KIS03681.1"/>
    <property type="molecule type" value="Genomic_DNA"/>
</dbReference>
<evidence type="ECO:0000256" key="6">
    <source>
        <dbReference type="SAM" id="Phobius"/>
    </source>
</evidence>
<keyword evidence="3 6" id="KW-0812">Transmembrane</keyword>
<feature type="transmembrane region" description="Helical" evidence="6">
    <location>
        <begin position="62"/>
        <end position="81"/>
    </location>
</feature>
<proteinExistence type="predicted"/>
<feature type="domain" description="Major facilitator superfamily (MFS) profile" evidence="7">
    <location>
        <begin position="24"/>
        <end position="82"/>
    </location>
</feature>
<dbReference type="PATRIC" id="fig|1335616.4.peg.759"/>
<reference evidence="8 9" key="1">
    <citation type="submission" date="2013-08" db="EMBL/GenBank/DDBJ databases">
        <title>Lactobacillus wasatchii sp. WDC04, a late gas producing bacteria isolated from aged chedder cheese.</title>
        <authorList>
            <person name="Oberg C.J."/>
            <person name="Culumber M."/>
            <person name="McMahon D.J."/>
            <person name="Broadbent J.R."/>
            <person name="Oberg T.S."/>
            <person name="Ortaki F."/>
        </authorList>
    </citation>
    <scope>NUCLEOTIDE SEQUENCE [LARGE SCALE GENOMIC DNA]</scope>
    <source>
        <strain evidence="8 9">WDC04</strain>
    </source>
</reference>
<evidence type="ECO:0000256" key="4">
    <source>
        <dbReference type="ARBA" id="ARBA00022989"/>
    </source>
</evidence>
<keyword evidence="4 6" id="KW-1133">Transmembrane helix</keyword>
<organism evidence="8 9">
    <name type="scientific">Paucilactobacillus wasatchensis</name>
    <dbReference type="NCBI Taxonomy" id="1335616"/>
    <lineage>
        <taxon>Bacteria</taxon>
        <taxon>Bacillati</taxon>
        <taxon>Bacillota</taxon>
        <taxon>Bacilli</taxon>
        <taxon>Lactobacillales</taxon>
        <taxon>Lactobacillaceae</taxon>
        <taxon>Paucilactobacillus</taxon>
    </lineage>
</organism>
<name>A0A0D1AAF5_9LACO</name>
<keyword evidence="5 6" id="KW-0472">Membrane</keyword>
<feature type="transmembrane region" description="Helical" evidence="6">
    <location>
        <begin position="22"/>
        <end position="42"/>
    </location>
</feature>
<comment type="subcellular location">
    <subcellularLocation>
        <location evidence="1">Cell membrane</location>
        <topology evidence="1">Multi-pass membrane protein</topology>
    </subcellularLocation>
</comment>
<keyword evidence="9" id="KW-1185">Reference proteome</keyword>
<dbReference type="STRING" id="1335616.WDC_0760"/>
<dbReference type="GO" id="GO:0022857">
    <property type="term" value="F:transmembrane transporter activity"/>
    <property type="evidence" value="ECO:0007669"/>
    <property type="project" value="InterPro"/>
</dbReference>
<dbReference type="PANTHER" id="PTHR42718">
    <property type="entry name" value="MAJOR FACILITATOR SUPERFAMILY MULTIDRUG TRANSPORTER MFSC"/>
    <property type="match status" value="1"/>
</dbReference>
<dbReference type="GO" id="GO:0005886">
    <property type="term" value="C:plasma membrane"/>
    <property type="evidence" value="ECO:0007669"/>
    <property type="project" value="UniProtKB-SubCell"/>
</dbReference>
<keyword evidence="2" id="KW-0813">Transport</keyword>
<evidence type="ECO:0000256" key="3">
    <source>
        <dbReference type="ARBA" id="ARBA00022692"/>
    </source>
</evidence>
<evidence type="ECO:0000313" key="9">
    <source>
        <dbReference type="Proteomes" id="UP000032279"/>
    </source>
</evidence>
<evidence type="ECO:0000313" key="8">
    <source>
        <dbReference type="EMBL" id="KIS03681.1"/>
    </source>
</evidence>
<dbReference type="AlphaFoldDB" id="A0A0D1AAF5"/>
<dbReference type="PROSITE" id="PS50850">
    <property type="entry name" value="MFS"/>
    <property type="match status" value="1"/>
</dbReference>